<name>A0A151TSM6_CAJCA</name>
<sequence>MATRHSLHLALDMPLKKLTPVMADPVKASTSVKNQVQIRNTAEAVAGSSVPPQKPSQQALLGSSDSLAKSKLADEKPVLKGNLISNPVVKSTTAASGTRIDLSSNTVSQFKVAQVKHSVDTKPAVSSLTKPSNLPSDPKVHSNITDVSLALCTSSIKAASPRIENSLTILSVLSQQNKHVTPLADKVPLKQDVNPPKEFRVSDPSSTTKEKVQGNEPPKVTTGSQVDSNLEKGRLDEGQEKSTLVKISFDKEISKDKANPVACEEQGSVKKATENSNLDKGSENLDQDKKINSINGSSNHQNMNDKHVNLPVNDECSQSVKVVKTGGES</sequence>
<dbReference type="AlphaFoldDB" id="A0A151TSM6"/>
<keyword evidence="3" id="KW-1185">Reference proteome</keyword>
<evidence type="ECO:0000313" key="2">
    <source>
        <dbReference type="EMBL" id="KYP70072.1"/>
    </source>
</evidence>
<feature type="region of interest" description="Disordered" evidence="1">
    <location>
        <begin position="257"/>
        <end position="329"/>
    </location>
</feature>
<gene>
    <name evidence="2" type="ORF">KK1_009280</name>
</gene>
<proteinExistence type="predicted"/>
<feature type="compositionally biased region" description="Basic and acidic residues" evidence="1">
    <location>
        <begin position="229"/>
        <end position="239"/>
    </location>
</feature>
<feature type="region of interest" description="Disordered" evidence="1">
    <location>
        <begin position="187"/>
        <end position="239"/>
    </location>
</feature>
<evidence type="ECO:0000313" key="3">
    <source>
        <dbReference type="Proteomes" id="UP000075243"/>
    </source>
</evidence>
<feature type="compositionally biased region" description="Basic and acidic residues" evidence="1">
    <location>
        <begin position="280"/>
        <end position="291"/>
    </location>
</feature>
<feature type="compositionally biased region" description="Polar residues" evidence="1">
    <location>
        <begin position="292"/>
        <end position="302"/>
    </location>
</feature>
<dbReference type="Proteomes" id="UP000075243">
    <property type="component" value="Chromosome 3"/>
</dbReference>
<dbReference type="PANTHER" id="PTHR47206">
    <property type="entry name" value="HOMEODOMAIN-LIKE SUPERFAMILY PROTEIN"/>
    <property type="match status" value="1"/>
</dbReference>
<dbReference type="EMBL" id="CM003605">
    <property type="protein sequence ID" value="KYP70072.1"/>
    <property type="molecule type" value="Genomic_DNA"/>
</dbReference>
<dbReference type="PANTHER" id="PTHR47206:SF1">
    <property type="entry name" value="HOMEODOMAIN-LIKE SUPERFAMILY PROTEIN"/>
    <property type="match status" value="1"/>
</dbReference>
<accession>A0A151TSM6</accession>
<organism evidence="2 3">
    <name type="scientific">Cajanus cajan</name>
    <name type="common">Pigeon pea</name>
    <name type="synonym">Cajanus indicus</name>
    <dbReference type="NCBI Taxonomy" id="3821"/>
    <lineage>
        <taxon>Eukaryota</taxon>
        <taxon>Viridiplantae</taxon>
        <taxon>Streptophyta</taxon>
        <taxon>Embryophyta</taxon>
        <taxon>Tracheophyta</taxon>
        <taxon>Spermatophyta</taxon>
        <taxon>Magnoliopsida</taxon>
        <taxon>eudicotyledons</taxon>
        <taxon>Gunneridae</taxon>
        <taxon>Pentapetalae</taxon>
        <taxon>rosids</taxon>
        <taxon>fabids</taxon>
        <taxon>Fabales</taxon>
        <taxon>Fabaceae</taxon>
        <taxon>Papilionoideae</taxon>
        <taxon>50 kb inversion clade</taxon>
        <taxon>NPAAA clade</taxon>
        <taxon>indigoferoid/millettioid clade</taxon>
        <taxon>Phaseoleae</taxon>
        <taxon>Cajanus</taxon>
    </lineage>
</organism>
<dbReference type="OMA" id="VQIRNTA"/>
<evidence type="ECO:0000256" key="1">
    <source>
        <dbReference type="SAM" id="MobiDB-lite"/>
    </source>
</evidence>
<dbReference type="Gramene" id="C.cajan_09021.t">
    <property type="protein sequence ID" value="C.cajan_09021.t"/>
    <property type="gene ID" value="C.cajan_09021"/>
</dbReference>
<reference evidence="2 3" key="1">
    <citation type="journal article" date="2012" name="Nat. Biotechnol.">
        <title>Draft genome sequence of pigeonpea (Cajanus cajan), an orphan legume crop of resource-poor farmers.</title>
        <authorList>
            <person name="Varshney R.K."/>
            <person name="Chen W."/>
            <person name="Li Y."/>
            <person name="Bharti A.K."/>
            <person name="Saxena R.K."/>
            <person name="Schlueter J.A."/>
            <person name="Donoghue M.T."/>
            <person name="Azam S."/>
            <person name="Fan G."/>
            <person name="Whaley A.M."/>
            <person name="Farmer A.D."/>
            <person name="Sheridan J."/>
            <person name="Iwata A."/>
            <person name="Tuteja R."/>
            <person name="Penmetsa R.V."/>
            <person name="Wu W."/>
            <person name="Upadhyaya H.D."/>
            <person name="Yang S.P."/>
            <person name="Shah T."/>
            <person name="Saxena K.B."/>
            <person name="Michael T."/>
            <person name="McCombie W.R."/>
            <person name="Yang B."/>
            <person name="Zhang G."/>
            <person name="Yang H."/>
            <person name="Wang J."/>
            <person name="Spillane C."/>
            <person name="Cook D.R."/>
            <person name="May G.D."/>
            <person name="Xu X."/>
            <person name="Jackson S.A."/>
        </authorList>
    </citation>
    <scope>NUCLEOTIDE SEQUENCE [LARGE SCALE GENOMIC DNA]</scope>
    <source>
        <strain evidence="3">cv. Asha</strain>
    </source>
</reference>
<protein>
    <submittedName>
        <fullName evidence="2">Uncharacterized protein</fullName>
    </submittedName>
</protein>